<feature type="region of interest" description="Disordered" evidence="2">
    <location>
        <begin position="155"/>
        <end position="249"/>
    </location>
</feature>
<sequence>MILEKIEKIEQKLERKIDDISLEVCKFQDANSFALTLSRAHISFIKDENVQLKAENDYLKKELENATLVMSDLNEHVKLMGEEKQSLITALKILQNNEIGDGRNKRWHIASDRKQQKVPQFKPIEVSTESEDNYLSTNRYSELTDEALLNEQQLEETTQKNEQQVKVISQPRTNQTNMPRGQQSSKLPGQKPSRRKAKDSDQREQQTEQNGPNVLPNLRETNQTDNRNRTDSAAAKLSKRDLNNNNSKHDERKPILIIGDSIIKHIDPNKLSRRTVHKFTYRGKTCEEISEAIDNTQTKIDPSHVIIHCGTNNLPIDSAEVCATKIINLAMKVRNKFPNAKVGVSGLTYREDVSVNPIRVEVNEKLKNLSVIHEFSYIDNSKIDNTCLNKSKLHLNDKGTSLLAVHFIKFVRGLASNSRRSSDRDKGFQMENTEIFSQHGSTGDSGKVPLHSIANIKGFKLACININSLYKHIDEIRYILMSSPLEVLAINESKLDNTITDGEIHIPGYVIIRKDRNRHGGGVAIYIKENISCSAGHDLAPAQLEMVCVEINLPYNKSFLVIVHGTDRQMQV</sequence>
<gene>
    <name evidence="3" type="ORF">PACLA_8A042123</name>
</gene>
<dbReference type="SUPFAM" id="SSF56219">
    <property type="entry name" value="DNase I-like"/>
    <property type="match status" value="1"/>
</dbReference>
<keyword evidence="3" id="KW-0695">RNA-directed DNA polymerase</keyword>
<dbReference type="AlphaFoldDB" id="A0A6S7FDN8"/>
<reference evidence="3" key="1">
    <citation type="submission" date="2020-04" db="EMBL/GenBank/DDBJ databases">
        <authorList>
            <person name="Alioto T."/>
            <person name="Alioto T."/>
            <person name="Gomez Garrido J."/>
        </authorList>
    </citation>
    <scope>NUCLEOTIDE SEQUENCE</scope>
    <source>
        <strain evidence="3">A484AB</strain>
    </source>
</reference>
<dbReference type="EMBL" id="CACRXK020000044">
    <property type="protein sequence ID" value="CAB3977375.1"/>
    <property type="molecule type" value="Genomic_DNA"/>
</dbReference>
<dbReference type="Gene3D" id="3.40.50.1110">
    <property type="entry name" value="SGNH hydrolase"/>
    <property type="match status" value="1"/>
</dbReference>
<evidence type="ECO:0000313" key="3">
    <source>
        <dbReference type="EMBL" id="CAB3977375.1"/>
    </source>
</evidence>
<name>A0A6S7FDN8_PARCT</name>
<evidence type="ECO:0000256" key="1">
    <source>
        <dbReference type="SAM" id="Coils"/>
    </source>
</evidence>
<evidence type="ECO:0000256" key="2">
    <source>
        <dbReference type="SAM" id="MobiDB-lite"/>
    </source>
</evidence>
<comment type="caution">
    <text evidence="3">The sequence shown here is derived from an EMBL/GenBank/DDBJ whole genome shotgun (WGS) entry which is preliminary data.</text>
</comment>
<feature type="compositionally biased region" description="Basic and acidic residues" evidence="2">
    <location>
        <begin position="238"/>
        <end position="249"/>
    </location>
</feature>
<keyword evidence="1" id="KW-0175">Coiled coil</keyword>
<dbReference type="Proteomes" id="UP001152795">
    <property type="component" value="Unassembled WGS sequence"/>
</dbReference>
<dbReference type="InterPro" id="IPR036691">
    <property type="entry name" value="Endo/exonu/phosph_ase_sf"/>
</dbReference>
<protein>
    <submittedName>
        <fullName evidence="3">RNA-directed DNA polymerase from transposon BS</fullName>
    </submittedName>
</protein>
<feature type="compositionally biased region" description="Polar residues" evidence="2">
    <location>
        <begin position="155"/>
        <end position="187"/>
    </location>
</feature>
<evidence type="ECO:0000313" key="4">
    <source>
        <dbReference type="Proteomes" id="UP001152795"/>
    </source>
</evidence>
<feature type="coiled-coil region" evidence="1">
    <location>
        <begin position="3"/>
        <end position="69"/>
    </location>
</feature>
<keyword evidence="4" id="KW-1185">Reference proteome</keyword>
<dbReference type="OrthoDB" id="5982747at2759"/>
<dbReference type="InterPro" id="IPR036514">
    <property type="entry name" value="SGNH_hydro_sf"/>
</dbReference>
<dbReference type="SUPFAM" id="SSF52266">
    <property type="entry name" value="SGNH hydrolase"/>
    <property type="match status" value="1"/>
</dbReference>
<dbReference type="Gene3D" id="3.60.10.10">
    <property type="entry name" value="Endonuclease/exonuclease/phosphatase"/>
    <property type="match status" value="1"/>
</dbReference>
<proteinExistence type="predicted"/>
<keyword evidence="3" id="KW-0808">Transferase</keyword>
<dbReference type="GO" id="GO:0003964">
    <property type="term" value="F:RNA-directed DNA polymerase activity"/>
    <property type="evidence" value="ECO:0007669"/>
    <property type="project" value="UniProtKB-KW"/>
</dbReference>
<keyword evidence="3" id="KW-0548">Nucleotidyltransferase</keyword>
<feature type="region of interest" description="Disordered" evidence="2">
    <location>
        <begin position="112"/>
        <end position="133"/>
    </location>
</feature>
<accession>A0A6S7FDN8</accession>
<organism evidence="3 4">
    <name type="scientific">Paramuricea clavata</name>
    <name type="common">Red gorgonian</name>
    <name type="synonym">Violescent sea-whip</name>
    <dbReference type="NCBI Taxonomy" id="317549"/>
    <lineage>
        <taxon>Eukaryota</taxon>
        <taxon>Metazoa</taxon>
        <taxon>Cnidaria</taxon>
        <taxon>Anthozoa</taxon>
        <taxon>Octocorallia</taxon>
        <taxon>Malacalcyonacea</taxon>
        <taxon>Plexauridae</taxon>
        <taxon>Paramuricea</taxon>
    </lineage>
</organism>